<feature type="transmembrane region" description="Helical" evidence="1">
    <location>
        <begin position="29"/>
        <end position="50"/>
    </location>
</feature>
<evidence type="ECO:0000313" key="2">
    <source>
        <dbReference type="EMBL" id="KAK4740276.1"/>
    </source>
</evidence>
<keyword evidence="3" id="KW-1185">Reference proteome</keyword>
<evidence type="ECO:0000313" key="3">
    <source>
        <dbReference type="Proteomes" id="UP001311915"/>
    </source>
</evidence>
<comment type="caution">
    <text evidence="2">The sequence shown here is derived from an EMBL/GenBank/DDBJ whole genome shotgun (WGS) entry which is preliminary data.</text>
</comment>
<organism evidence="2 3">
    <name type="scientific">Solanum pinnatisectum</name>
    <name type="common">tansyleaf nightshade</name>
    <dbReference type="NCBI Taxonomy" id="50273"/>
    <lineage>
        <taxon>Eukaryota</taxon>
        <taxon>Viridiplantae</taxon>
        <taxon>Streptophyta</taxon>
        <taxon>Embryophyta</taxon>
        <taxon>Tracheophyta</taxon>
        <taxon>Spermatophyta</taxon>
        <taxon>Magnoliopsida</taxon>
        <taxon>eudicotyledons</taxon>
        <taxon>Gunneridae</taxon>
        <taxon>Pentapetalae</taxon>
        <taxon>asterids</taxon>
        <taxon>lamiids</taxon>
        <taxon>Solanales</taxon>
        <taxon>Solanaceae</taxon>
        <taxon>Solanoideae</taxon>
        <taxon>Solaneae</taxon>
        <taxon>Solanum</taxon>
    </lineage>
</organism>
<evidence type="ECO:0000256" key="1">
    <source>
        <dbReference type="SAM" id="Phobius"/>
    </source>
</evidence>
<gene>
    <name evidence="2" type="ORF">R3W88_003973</name>
</gene>
<dbReference type="EMBL" id="JAWPEI010000001">
    <property type="protein sequence ID" value="KAK4740276.1"/>
    <property type="molecule type" value="Genomic_DNA"/>
</dbReference>
<keyword evidence="1" id="KW-0472">Membrane</keyword>
<keyword evidence="1" id="KW-0812">Transmembrane</keyword>
<sequence>MVLQMSGAKMHRSYHDFFSEAQLVSWNPMIVSLLFIYLCCFISSDFRFVANLDSRSKQWHVDYDLVFHYAESFLPCKVA</sequence>
<dbReference type="Proteomes" id="UP001311915">
    <property type="component" value="Unassembled WGS sequence"/>
</dbReference>
<name>A0AAV9MQQ4_9SOLN</name>
<protein>
    <submittedName>
        <fullName evidence="2">Uncharacterized protein</fullName>
    </submittedName>
</protein>
<dbReference type="AlphaFoldDB" id="A0AAV9MQQ4"/>
<keyword evidence="1" id="KW-1133">Transmembrane helix</keyword>
<proteinExistence type="predicted"/>
<accession>A0AAV9MQQ4</accession>
<reference evidence="2 3" key="1">
    <citation type="submission" date="2023-10" db="EMBL/GenBank/DDBJ databases">
        <title>Genome-Wide Identification Analysis in wild type Solanum Pinnatisectum Reveals Some Genes Defensing Phytophthora Infestans.</title>
        <authorList>
            <person name="Sun C."/>
        </authorList>
    </citation>
    <scope>NUCLEOTIDE SEQUENCE [LARGE SCALE GENOMIC DNA]</scope>
    <source>
        <strain evidence="2">LQN</strain>
        <tissue evidence="2">Leaf</tissue>
    </source>
</reference>